<reference evidence="3" key="2">
    <citation type="submission" date="2019-10" db="EMBL/GenBank/DDBJ databases">
        <authorList>
            <consortium name="NCBI Genome Project"/>
        </authorList>
    </citation>
    <scope>NUCLEOTIDE SEQUENCE</scope>
    <source>
        <strain evidence="3">NI907</strain>
    </source>
</reference>
<dbReference type="Gene3D" id="3.50.50.60">
    <property type="entry name" value="FAD/NAD(P)-binding domain"/>
    <property type="match status" value="1"/>
</dbReference>
<evidence type="ECO:0000256" key="1">
    <source>
        <dbReference type="SAM" id="MobiDB-lite"/>
    </source>
</evidence>
<name>A0A6P8B0T4_PYRGI</name>
<dbReference type="AlphaFoldDB" id="A0A6P8B0T4"/>
<dbReference type="KEGG" id="pgri:PgNI_06840"/>
<reference evidence="3" key="1">
    <citation type="journal article" date="2019" name="Mol. Biol. Evol.">
        <title>Blast fungal genomes show frequent chromosomal changes, gene gains and losses, and effector gene turnover.</title>
        <authorList>
            <person name="Gomez Luciano L.B."/>
            <person name="Jason Tsai I."/>
            <person name="Chuma I."/>
            <person name="Tosa Y."/>
            <person name="Chen Y.H."/>
            <person name="Li J.Y."/>
            <person name="Li M.Y."/>
            <person name="Jade Lu M.Y."/>
            <person name="Nakayashiki H."/>
            <person name="Li W.H."/>
        </authorList>
    </citation>
    <scope>NUCLEOTIDE SEQUENCE</scope>
    <source>
        <strain evidence="3">NI907</strain>
    </source>
</reference>
<feature type="region of interest" description="Disordered" evidence="1">
    <location>
        <begin position="1"/>
        <end position="31"/>
    </location>
</feature>
<organism evidence="2 3">
    <name type="scientific">Pyricularia grisea</name>
    <name type="common">Crabgrass-specific blast fungus</name>
    <name type="synonym">Magnaporthe grisea</name>
    <dbReference type="NCBI Taxonomy" id="148305"/>
    <lineage>
        <taxon>Eukaryota</taxon>
        <taxon>Fungi</taxon>
        <taxon>Dikarya</taxon>
        <taxon>Ascomycota</taxon>
        <taxon>Pezizomycotina</taxon>
        <taxon>Sordariomycetes</taxon>
        <taxon>Sordariomycetidae</taxon>
        <taxon>Magnaporthales</taxon>
        <taxon>Pyriculariaceae</taxon>
        <taxon>Pyricularia</taxon>
    </lineage>
</organism>
<dbReference type="GeneID" id="41961769"/>
<gene>
    <name evidence="3" type="ORF">PgNI_06840</name>
</gene>
<evidence type="ECO:0000313" key="3">
    <source>
        <dbReference type="RefSeq" id="XP_030980836.1"/>
    </source>
</evidence>
<feature type="compositionally biased region" description="Low complexity" evidence="1">
    <location>
        <begin position="17"/>
        <end position="31"/>
    </location>
</feature>
<reference evidence="3" key="3">
    <citation type="submission" date="2025-08" db="UniProtKB">
        <authorList>
            <consortium name="RefSeq"/>
        </authorList>
    </citation>
    <scope>IDENTIFICATION</scope>
    <source>
        <strain evidence="3">NI907</strain>
    </source>
</reference>
<dbReference type="OrthoDB" id="47494at2759"/>
<dbReference type="RefSeq" id="XP_030980836.1">
    <property type="nucleotide sequence ID" value="XM_031126860.1"/>
</dbReference>
<sequence length="131" mass="14116">MAEKLETDGVNQHKLISSDQAAQDDSSGACSDGLALAQGLKESNVPAVILERDPNLGPSGRWGFAMAWSAPILKFLIANDAWSRIHTTPYDLSLPVMEVGTIPMYNVANSAHPVDFSFLKRNVPSLPPTLL</sequence>
<dbReference type="InterPro" id="IPR036188">
    <property type="entry name" value="FAD/NAD-bd_sf"/>
</dbReference>
<proteinExistence type="predicted"/>
<keyword evidence="2" id="KW-1185">Reference proteome</keyword>
<evidence type="ECO:0000313" key="2">
    <source>
        <dbReference type="Proteomes" id="UP000515153"/>
    </source>
</evidence>
<accession>A0A6P8B0T4</accession>
<dbReference type="Proteomes" id="UP000515153">
    <property type="component" value="Unplaced"/>
</dbReference>
<protein>
    <submittedName>
        <fullName evidence="3">Uncharacterized protein</fullName>
    </submittedName>
</protein>